<dbReference type="SUPFAM" id="SSF55729">
    <property type="entry name" value="Acyl-CoA N-acyltransferases (Nat)"/>
    <property type="match status" value="1"/>
</dbReference>
<sequence>MRCKRLHAVPLRAMNDTPSGDRTGTTIRRYRHADHDAVYDICVRTAAAGGDARGAYAHDDLMPDLFAGPYLHLEPDLAFVLAEGDRAVGYVVGTADTAAFVRAYRTRWIPRLADRYPAPSRPPATPDEEMIALHHRPERMLLPELAGYPAHLHIDLLPSHQGAGHGRRLLKTFLAAAARAGAPALHIGMVTANTRARGFYDRLGFHRIPVPDPGPITYLGRSTGPPPGASPRPQG</sequence>
<dbReference type="InterPro" id="IPR000182">
    <property type="entry name" value="GNAT_dom"/>
</dbReference>
<feature type="domain" description="N-acetyltransferase" evidence="2">
    <location>
        <begin position="25"/>
        <end position="225"/>
    </location>
</feature>
<evidence type="ECO:0000256" key="1">
    <source>
        <dbReference type="SAM" id="MobiDB-lite"/>
    </source>
</evidence>
<dbReference type="InterPro" id="IPR051822">
    <property type="entry name" value="Glycosyl_Hydrolase_84"/>
</dbReference>
<evidence type="ECO:0000313" key="3">
    <source>
        <dbReference type="EMBL" id="GGL00422.1"/>
    </source>
</evidence>
<dbReference type="AlphaFoldDB" id="A0A8J3C0B2"/>
<name>A0A8J3C0B2_9ACTN</name>
<reference evidence="3" key="2">
    <citation type="submission" date="2020-09" db="EMBL/GenBank/DDBJ databases">
        <authorList>
            <person name="Sun Q."/>
            <person name="Zhou Y."/>
        </authorList>
    </citation>
    <scope>NUCLEOTIDE SEQUENCE</scope>
    <source>
        <strain evidence="3">CGMCC 4.7299</strain>
    </source>
</reference>
<protein>
    <submittedName>
        <fullName evidence="3">Acetyltransferase</fullName>
    </submittedName>
</protein>
<dbReference type="GO" id="GO:0016747">
    <property type="term" value="F:acyltransferase activity, transferring groups other than amino-acyl groups"/>
    <property type="evidence" value="ECO:0007669"/>
    <property type="project" value="InterPro"/>
</dbReference>
<organism evidence="3 4">
    <name type="scientific">Mangrovihabitans endophyticus</name>
    <dbReference type="NCBI Taxonomy" id="1751298"/>
    <lineage>
        <taxon>Bacteria</taxon>
        <taxon>Bacillati</taxon>
        <taxon>Actinomycetota</taxon>
        <taxon>Actinomycetes</taxon>
        <taxon>Micromonosporales</taxon>
        <taxon>Micromonosporaceae</taxon>
        <taxon>Mangrovihabitans</taxon>
    </lineage>
</organism>
<evidence type="ECO:0000313" key="4">
    <source>
        <dbReference type="Proteomes" id="UP000656042"/>
    </source>
</evidence>
<dbReference type="PANTHER" id="PTHR13170">
    <property type="entry name" value="O-GLCNACASE"/>
    <property type="match status" value="1"/>
</dbReference>
<dbReference type="Gene3D" id="3.40.630.30">
    <property type="match status" value="1"/>
</dbReference>
<dbReference type="Pfam" id="PF00583">
    <property type="entry name" value="Acetyltransf_1"/>
    <property type="match status" value="1"/>
</dbReference>
<gene>
    <name evidence="3" type="ORF">GCM10012284_38570</name>
</gene>
<evidence type="ECO:0000259" key="2">
    <source>
        <dbReference type="PROSITE" id="PS51186"/>
    </source>
</evidence>
<accession>A0A8J3C0B2</accession>
<dbReference type="Proteomes" id="UP000656042">
    <property type="component" value="Unassembled WGS sequence"/>
</dbReference>
<dbReference type="InterPro" id="IPR016181">
    <property type="entry name" value="Acyl_CoA_acyltransferase"/>
</dbReference>
<feature type="region of interest" description="Disordered" evidence="1">
    <location>
        <begin position="214"/>
        <end position="235"/>
    </location>
</feature>
<keyword evidence="4" id="KW-1185">Reference proteome</keyword>
<reference evidence="3" key="1">
    <citation type="journal article" date="2014" name="Int. J. Syst. Evol. Microbiol.">
        <title>Complete genome sequence of Corynebacterium casei LMG S-19264T (=DSM 44701T), isolated from a smear-ripened cheese.</title>
        <authorList>
            <consortium name="US DOE Joint Genome Institute (JGI-PGF)"/>
            <person name="Walter F."/>
            <person name="Albersmeier A."/>
            <person name="Kalinowski J."/>
            <person name="Ruckert C."/>
        </authorList>
    </citation>
    <scope>NUCLEOTIDE SEQUENCE</scope>
    <source>
        <strain evidence="3">CGMCC 4.7299</strain>
    </source>
</reference>
<proteinExistence type="predicted"/>
<dbReference type="EMBL" id="BMMX01000017">
    <property type="protein sequence ID" value="GGL00422.1"/>
    <property type="molecule type" value="Genomic_DNA"/>
</dbReference>
<comment type="caution">
    <text evidence="3">The sequence shown here is derived from an EMBL/GenBank/DDBJ whole genome shotgun (WGS) entry which is preliminary data.</text>
</comment>
<dbReference type="PANTHER" id="PTHR13170:SF16">
    <property type="entry name" value="PROTEIN O-GLCNACASE"/>
    <property type="match status" value="1"/>
</dbReference>
<dbReference type="PROSITE" id="PS51186">
    <property type="entry name" value="GNAT"/>
    <property type="match status" value="1"/>
</dbReference>
<feature type="compositionally biased region" description="Pro residues" evidence="1">
    <location>
        <begin position="224"/>
        <end position="235"/>
    </location>
</feature>